<dbReference type="Pfam" id="PF06825">
    <property type="entry name" value="HSBP1"/>
    <property type="match status" value="1"/>
</dbReference>
<evidence type="ECO:0000256" key="7">
    <source>
        <dbReference type="SAM" id="Coils"/>
    </source>
</evidence>
<dbReference type="InterPro" id="IPR009643">
    <property type="entry name" value="HS1-bd"/>
</dbReference>
<gene>
    <name evidence="9" type="primary">LOC105910274</name>
</gene>
<dbReference type="RefSeq" id="XP_012694434.1">
    <property type="nucleotide sequence ID" value="XM_012838980.3"/>
</dbReference>
<comment type="similarity">
    <text evidence="2">Belongs to the HSBP1 family.</text>
</comment>
<organism evidence="8 9">
    <name type="scientific">Clupea harengus</name>
    <name type="common">Atlantic herring</name>
    <dbReference type="NCBI Taxonomy" id="7950"/>
    <lineage>
        <taxon>Eukaryota</taxon>
        <taxon>Metazoa</taxon>
        <taxon>Chordata</taxon>
        <taxon>Craniata</taxon>
        <taxon>Vertebrata</taxon>
        <taxon>Euteleostomi</taxon>
        <taxon>Actinopterygii</taxon>
        <taxon>Neopterygii</taxon>
        <taxon>Teleostei</taxon>
        <taxon>Clupei</taxon>
        <taxon>Clupeiformes</taxon>
        <taxon>Clupeoidei</taxon>
        <taxon>Clupeidae</taxon>
        <taxon>Clupea</taxon>
    </lineage>
</organism>
<comment type="subunit">
    <text evidence="5">Homohexamer. Associates with heptad repeats of HSF1 trimers and probably also HSF1 monomers, and with HSP70. Association with HSF1 trimers and HSP70 coincides with attenuation of heat shock response and the conversion of HSF1 trimer to monomer.</text>
</comment>
<name>A0A6P3WBJ0_CLUHA</name>
<evidence type="ECO:0000256" key="4">
    <source>
        <dbReference type="ARBA" id="ARBA00037689"/>
    </source>
</evidence>
<evidence type="ECO:0000256" key="5">
    <source>
        <dbReference type="ARBA" id="ARBA00038772"/>
    </source>
</evidence>
<dbReference type="Proteomes" id="UP000515152">
    <property type="component" value="Chromosome 19"/>
</dbReference>
<comment type="subcellular location">
    <subcellularLocation>
        <location evidence="1">Nucleus</location>
    </subcellularLocation>
</comment>
<dbReference type="Gene3D" id="1.20.5.430">
    <property type="match status" value="1"/>
</dbReference>
<dbReference type="FunFam" id="1.20.5.430:FF:000002">
    <property type="entry name" value="Heat shock factor-binding protein 1"/>
    <property type="match status" value="1"/>
</dbReference>
<dbReference type="AlphaFoldDB" id="A0A6P3WBJ0"/>
<protein>
    <recommendedName>
        <fullName evidence="6">Heat shock factor-binding protein 1</fullName>
    </recommendedName>
</protein>
<dbReference type="KEGG" id="char:105910274"/>
<keyword evidence="3" id="KW-0539">Nucleus</keyword>
<accession>A0A6P3WBJ0</accession>
<dbReference type="GO" id="GO:0005634">
    <property type="term" value="C:nucleus"/>
    <property type="evidence" value="ECO:0007669"/>
    <property type="project" value="UniProtKB-SubCell"/>
</dbReference>
<evidence type="ECO:0000313" key="9">
    <source>
        <dbReference type="RefSeq" id="XP_012694434.1"/>
    </source>
</evidence>
<dbReference type="PANTHER" id="PTHR19424:SF0">
    <property type="entry name" value="HEAT SHOCK FACTOR BINDING PROTEIN 1"/>
    <property type="match status" value="1"/>
</dbReference>
<feature type="coiled-coil region" evidence="7">
    <location>
        <begin position="31"/>
        <end position="58"/>
    </location>
</feature>
<dbReference type="GeneID" id="105910274"/>
<dbReference type="SUPFAM" id="SSF47162">
    <property type="entry name" value="Apolipoprotein"/>
    <property type="match status" value="1"/>
</dbReference>
<evidence type="ECO:0000313" key="8">
    <source>
        <dbReference type="Proteomes" id="UP000515152"/>
    </source>
</evidence>
<dbReference type="GO" id="GO:0070370">
    <property type="term" value="P:cellular heat acclimation"/>
    <property type="evidence" value="ECO:0007669"/>
    <property type="project" value="TreeGrafter"/>
</dbReference>
<keyword evidence="7" id="KW-0175">Coiled coil</keyword>
<dbReference type="GO" id="GO:0003714">
    <property type="term" value="F:transcription corepressor activity"/>
    <property type="evidence" value="ECO:0007669"/>
    <property type="project" value="InterPro"/>
</dbReference>
<keyword evidence="8" id="KW-1185">Reference proteome</keyword>
<comment type="function">
    <text evidence="4">Negative regulator of the heat shock response. Negatively affects HSF1 DNA-binding activity. May have a role in the suppression of the activation of the stress response during the aging process.</text>
</comment>
<evidence type="ECO:0000256" key="6">
    <source>
        <dbReference type="ARBA" id="ARBA00039223"/>
    </source>
</evidence>
<evidence type="ECO:0000256" key="3">
    <source>
        <dbReference type="ARBA" id="ARBA00023242"/>
    </source>
</evidence>
<dbReference type="OrthoDB" id="4159489at2759"/>
<dbReference type="PANTHER" id="PTHR19424">
    <property type="entry name" value="HEAT SHOCK FACTOR BINDING PROTEIN 1"/>
    <property type="match status" value="1"/>
</dbReference>
<reference evidence="9" key="1">
    <citation type="submission" date="2025-08" db="UniProtKB">
        <authorList>
            <consortium name="RefSeq"/>
        </authorList>
    </citation>
    <scope>IDENTIFICATION</scope>
</reference>
<proteinExistence type="inferred from homology"/>
<dbReference type="GO" id="GO:0005829">
    <property type="term" value="C:cytosol"/>
    <property type="evidence" value="ECO:0007669"/>
    <property type="project" value="TreeGrafter"/>
</dbReference>
<sequence>MDKPKPQAAQDLTPVMETTMQKLNEKFQAMSDKILSRMEEMGSRIDDLEDNVADLMRQSGMDECQTAEETPPKRQ</sequence>
<evidence type="ECO:0000256" key="2">
    <source>
        <dbReference type="ARBA" id="ARBA00006349"/>
    </source>
</evidence>
<evidence type="ECO:0000256" key="1">
    <source>
        <dbReference type="ARBA" id="ARBA00004123"/>
    </source>
</evidence>